<dbReference type="InterPro" id="IPR029044">
    <property type="entry name" value="Nucleotide-diphossugar_trans"/>
</dbReference>
<dbReference type="AlphaFoldDB" id="A0A2T7GAV1"/>
<name>A0A2T7GAV1_9RHOB</name>
<gene>
    <name evidence="2" type="ORF">DC366_00740</name>
</gene>
<feature type="domain" description="Glycosyltransferase 2-like" evidence="1">
    <location>
        <begin position="11"/>
        <end position="169"/>
    </location>
</feature>
<evidence type="ECO:0000259" key="1">
    <source>
        <dbReference type="Pfam" id="PF00535"/>
    </source>
</evidence>
<protein>
    <submittedName>
        <fullName evidence="2">Glycosyl transferase</fullName>
    </submittedName>
</protein>
<accession>A0A2T7GAV1</accession>
<keyword evidence="3" id="KW-1185">Reference proteome</keyword>
<reference evidence="2 3" key="1">
    <citation type="submission" date="2018-04" db="EMBL/GenBank/DDBJ databases">
        <title>Pelagivirga bohaiensis gen. nov., sp. nov., a bacterium isolated from the Bohai Sea.</title>
        <authorList>
            <person name="Ji X."/>
        </authorList>
    </citation>
    <scope>NUCLEOTIDE SEQUENCE [LARGE SCALE GENOMIC DNA]</scope>
    <source>
        <strain evidence="2 3">BH-SD19</strain>
    </source>
</reference>
<dbReference type="RefSeq" id="WP_108690278.1">
    <property type="nucleotide sequence ID" value="NZ_QCYH01000001.1"/>
</dbReference>
<dbReference type="Gene3D" id="3.90.550.10">
    <property type="entry name" value="Spore Coat Polysaccharide Biosynthesis Protein SpsA, Chain A"/>
    <property type="match status" value="1"/>
</dbReference>
<evidence type="ECO:0000313" key="2">
    <source>
        <dbReference type="EMBL" id="PVA11533.1"/>
    </source>
</evidence>
<dbReference type="SUPFAM" id="SSF53448">
    <property type="entry name" value="Nucleotide-diphospho-sugar transferases"/>
    <property type="match status" value="1"/>
</dbReference>
<dbReference type="InterPro" id="IPR050834">
    <property type="entry name" value="Glycosyltransf_2"/>
</dbReference>
<comment type="caution">
    <text evidence="2">The sequence shown here is derived from an EMBL/GenBank/DDBJ whole genome shotgun (WGS) entry which is preliminary data.</text>
</comment>
<dbReference type="EMBL" id="QCYH01000001">
    <property type="protein sequence ID" value="PVA11533.1"/>
    <property type="molecule type" value="Genomic_DNA"/>
</dbReference>
<dbReference type="OrthoDB" id="9807795at2"/>
<proteinExistence type="predicted"/>
<dbReference type="InterPro" id="IPR001173">
    <property type="entry name" value="Glyco_trans_2-like"/>
</dbReference>
<dbReference type="PANTHER" id="PTHR43685">
    <property type="entry name" value="GLYCOSYLTRANSFERASE"/>
    <property type="match status" value="1"/>
</dbReference>
<organism evidence="2 3">
    <name type="scientific">Pelagivirga sediminicola</name>
    <dbReference type="NCBI Taxonomy" id="2170575"/>
    <lineage>
        <taxon>Bacteria</taxon>
        <taxon>Pseudomonadati</taxon>
        <taxon>Pseudomonadota</taxon>
        <taxon>Alphaproteobacteria</taxon>
        <taxon>Rhodobacterales</taxon>
        <taxon>Paracoccaceae</taxon>
        <taxon>Pelagivirga</taxon>
    </lineage>
</organism>
<sequence length="314" mass="35818">MTEATKPLAASFILLSYNQEDTIVASAQSVLDQACEPIEVILSDDASTDETFKKISDLAHSYRGPHRIVARQNAVNMGVNRHIERAIKLADSDLMIWTAGDDINFPHRAQRIIDAYRKTGAKLIFSDAQTVLKDGSRGSDAYKRALLYHESSVKSAAISFALYLGATAAWHKDLYRKYGGFPAERAYEDLILGFRAVLEDSIHYIEEELVLYHESIGVSSQLRAGQGEIDNRTRRIEILRNLRRVLEQRLKDADIYGLSRNDPARRVLVSRIHSMTTRLDYYRRQPGATRRFLTRPLTTTHAFLSEMLRDFRKR</sequence>
<dbReference type="PANTHER" id="PTHR43685:SF2">
    <property type="entry name" value="GLYCOSYLTRANSFERASE 2-LIKE DOMAIN-CONTAINING PROTEIN"/>
    <property type="match status" value="1"/>
</dbReference>
<dbReference type="GO" id="GO:0016740">
    <property type="term" value="F:transferase activity"/>
    <property type="evidence" value="ECO:0007669"/>
    <property type="project" value="UniProtKB-KW"/>
</dbReference>
<evidence type="ECO:0000313" key="3">
    <source>
        <dbReference type="Proteomes" id="UP000244446"/>
    </source>
</evidence>
<keyword evidence="2" id="KW-0808">Transferase</keyword>
<dbReference type="Pfam" id="PF00535">
    <property type="entry name" value="Glycos_transf_2"/>
    <property type="match status" value="1"/>
</dbReference>
<dbReference type="Proteomes" id="UP000244446">
    <property type="component" value="Unassembled WGS sequence"/>
</dbReference>